<dbReference type="Proteomes" id="UP000180246">
    <property type="component" value="Unassembled WGS sequence"/>
</dbReference>
<dbReference type="InterPro" id="IPR000620">
    <property type="entry name" value="EamA_dom"/>
</dbReference>
<dbReference type="AlphaFoldDB" id="A0A1S2NEF6"/>
<sequence length="140" mass="14721">MERWVVYAFLSMLFAGVTAVIAKPGLTGISGDLGMAVRTCFVFVFVLLFAAAVVPARELQALTPTNIAWLAGSAVATALSWIFYYKAIKEGQVSTVALIDKGSVVIAMVLGWLFLQEALTPAKLAGCGLIVAGLLVIARG</sequence>
<keyword evidence="1" id="KW-0812">Transmembrane</keyword>
<feature type="domain" description="EamA" evidence="2">
    <location>
        <begin position="3"/>
        <end position="138"/>
    </location>
</feature>
<dbReference type="Gene3D" id="1.10.3730.20">
    <property type="match status" value="1"/>
</dbReference>
<dbReference type="RefSeq" id="WP_071361509.1">
    <property type="nucleotide sequence ID" value="NZ_CAUQYF010000099.1"/>
</dbReference>
<feature type="transmembrane region" description="Helical" evidence="1">
    <location>
        <begin position="96"/>
        <end position="115"/>
    </location>
</feature>
<comment type="caution">
    <text evidence="3">The sequence shown here is derived from an EMBL/GenBank/DDBJ whole genome shotgun (WGS) entry which is preliminary data.</text>
</comment>
<feature type="transmembrane region" description="Helical" evidence="1">
    <location>
        <begin position="35"/>
        <end position="54"/>
    </location>
</feature>
<evidence type="ECO:0000313" key="4">
    <source>
        <dbReference type="Proteomes" id="UP000180246"/>
    </source>
</evidence>
<protein>
    <submittedName>
        <fullName evidence="3">EamA-like transporter family protein</fullName>
    </submittedName>
</protein>
<dbReference type="Pfam" id="PF00892">
    <property type="entry name" value="EamA"/>
    <property type="match status" value="1"/>
</dbReference>
<reference evidence="3 4" key="1">
    <citation type="submission" date="2014-10" db="EMBL/GenBank/DDBJ databases">
        <authorList>
            <person name="Seo M.-J."/>
            <person name="Seok Y.J."/>
            <person name="Cha I.-T."/>
        </authorList>
    </citation>
    <scope>NUCLEOTIDE SEQUENCE [LARGE SCALE GENOMIC DNA]</scope>
    <source>
        <strain evidence="3 4">NEU</strain>
    </source>
</reference>
<dbReference type="EMBL" id="JRYB01000001">
    <property type="protein sequence ID" value="OIJ43476.1"/>
    <property type="molecule type" value="Genomic_DNA"/>
</dbReference>
<evidence type="ECO:0000259" key="2">
    <source>
        <dbReference type="Pfam" id="PF00892"/>
    </source>
</evidence>
<dbReference type="GO" id="GO:0016020">
    <property type="term" value="C:membrane"/>
    <property type="evidence" value="ECO:0007669"/>
    <property type="project" value="InterPro"/>
</dbReference>
<feature type="transmembrane region" description="Helical" evidence="1">
    <location>
        <begin position="121"/>
        <end position="138"/>
    </location>
</feature>
<accession>A0A1S2NEF6</accession>
<proteinExistence type="predicted"/>
<evidence type="ECO:0000313" key="3">
    <source>
        <dbReference type="EMBL" id="OIJ43476.1"/>
    </source>
</evidence>
<name>A0A1S2NEF6_9BURK</name>
<dbReference type="SUPFAM" id="SSF103481">
    <property type="entry name" value="Multidrug resistance efflux transporter EmrE"/>
    <property type="match status" value="1"/>
</dbReference>
<organism evidence="3 4">
    <name type="scientific">Massilia timonae</name>
    <dbReference type="NCBI Taxonomy" id="47229"/>
    <lineage>
        <taxon>Bacteria</taxon>
        <taxon>Pseudomonadati</taxon>
        <taxon>Pseudomonadota</taxon>
        <taxon>Betaproteobacteria</taxon>
        <taxon>Burkholderiales</taxon>
        <taxon>Oxalobacteraceae</taxon>
        <taxon>Telluria group</taxon>
        <taxon>Massilia</taxon>
    </lineage>
</organism>
<feature type="transmembrane region" description="Helical" evidence="1">
    <location>
        <begin position="66"/>
        <end position="84"/>
    </location>
</feature>
<keyword evidence="1" id="KW-1133">Transmembrane helix</keyword>
<dbReference type="InterPro" id="IPR037185">
    <property type="entry name" value="EmrE-like"/>
</dbReference>
<feature type="transmembrane region" description="Helical" evidence="1">
    <location>
        <begin position="6"/>
        <end position="23"/>
    </location>
</feature>
<gene>
    <name evidence="3" type="ORF">LO55_2254</name>
</gene>
<evidence type="ECO:0000256" key="1">
    <source>
        <dbReference type="SAM" id="Phobius"/>
    </source>
</evidence>
<keyword evidence="1" id="KW-0472">Membrane</keyword>